<feature type="transmembrane region" description="Helical" evidence="1">
    <location>
        <begin position="38"/>
        <end position="60"/>
    </location>
</feature>
<protein>
    <submittedName>
        <fullName evidence="2">CRISPR-associated protein Csx3</fullName>
    </submittedName>
</protein>
<gene>
    <name evidence="2" type="ORF">ACE1B6_00710</name>
</gene>
<name>A0ABV4Y4T7_9CYAN</name>
<dbReference type="RefSeq" id="WP_413255312.1">
    <property type="nucleotide sequence ID" value="NZ_JBHFNS010000013.1"/>
</dbReference>
<keyword evidence="3" id="KW-1185">Reference proteome</keyword>
<dbReference type="Pfam" id="PF09620">
    <property type="entry name" value="Cas_csx3"/>
    <property type="match status" value="1"/>
</dbReference>
<dbReference type="InterPro" id="IPR013409">
    <property type="entry name" value="CRISPR-assoc_prot_Crn3/Csx3"/>
</dbReference>
<organism evidence="2 3">
    <name type="scientific">Floridaenema fluviatile BLCC-F154</name>
    <dbReference type="NCBI Taxonomy" id="3153640"/>
    <lineage>
        <taxon>Bacteria</taxon>
        <taxon>Bacillati</taxon>
        <taxon>Cyanobacteriota</taxon>
        <taxon>Cyanophyceae</taxon>
        <taxon>Oscillatoriophycideae</taxon>
        <taxon>Aerosakkonematales</taxon>
        <taxon>Aerosakkonemataceae</taxon>
        <taxon>Floridanema</taxon>
        <taxon>Floridanema fluviatile</taxon>
    </lineage>
</organism>
<dbReference type="EMBL" id="JBHFNS010000013">
    <property type="protein sequence ID" value="MFB2933777.1"/>
    <property type="molecule type" value="Genomic_DNA"/>
</dbReference>
<keyword evidence="1" id="KW-1133">Transmembrane helix</keyword>
<sequence length="63" mass="7265">MRFLFTRNVERSYHTKKLQLPDGIDFSQGIIIEGKLPIWLYGYLVYPLASLLSPLLPISISQI</sequence>
<keyword evidence="1" id="KW-0812">Transmembrane</keyword>
<evidence type="ECO:0000256" key="1">
    <source>
        <dbReference type="SAM" id="Phobius"/>
    </source>
</evidence>
<evidence type="ECO:0000313" key="3">
    <source>
        <dbReference type="Proteomes" id="UP001576776"/>
    </source>
</evidence>
<accession>A0ABV4Y4T7</accession>
<reference evidence="2 3" key="1">
    <citation type="submission" date="2024-09" db="EMBL/GenBank/DDBJ databases">
        <title>Floridaenema gen nov. (Aerosakkonemataceae, Aerosakkonematales ord. nov., Cyanobacteria) from benthic tropical and subtropical fresh waters, with the description of four new species.</title>
        <authorList>
            <person name="Moretto J.A."/>
            <person name="Berthold D.E."/>
            <person name="Lefler F.W."/>
            <person name="Huang I.-S."/>
            <person name="Laughinghouse H. IV."/>
        </authorList>
    </citation>
    <scope>NUCLEOTIDE SEQUENCE [LARGE SCALE GENOMIC DNA]</scope>
    <source>
        <strain evidence="2 3">BLCC-F154</strain>
    </source>
</reference>
<comment type="caution">
    <text evidence="2">The sequence shown here is derived from an EMBL/GenBank/DDBJ whole genome shotgun (WGS) entry which is preliminary data.</text>
</comment>
<keyword evidence="1" id="KW-0472">Membrane</keyword>
<proteinExistence type="predicted"/>
<dbReference type="Proteomes" id="UP001576776">
    <property type="component" value="Unassembled WGS sequence"/>
</dbReference>
<evidence type="ECO:0000313" key="2">
    <source>
        <dbReference type="EMBL" id="MFB2933777.1"/>
    </source>
</evidence>